<accession>A0ABQ7CX11</accession>
<sequence length="234" mass="25832">MSQDQGAPDNIPPCLGSDPRIPRGGDREIVLVLDVKPLSVSYEEAAAYWSDQCKLETPPPEPWIPVRPPAGGVVNKQSRSSYPFLDTMGDFCRVPSDVVFRIPRDWDRADNPPRGFFHFVRGTSTTGLLVVSHSCDNIGASEPFRCVDKQDLSSWFVTFDRGVDLKLRAWDGTRGVSLYDPSLEAVHPSQRSVYPLSNACEEGEAAITLRELQFGPSVEDDLEPVVEDPTSPDA</sequence>
<comment type="caution">
    <text evidence="2">The sequence shown here is derived from an EMBL/GenBank/DDBJ whole genome shotgun (WGS) entry which is preliminary data.</text>
</comment>
<proteinExistence type="predicted"/>
<organism evidence="2 3">
    <name type="scientific">Brassica cretica</name>
    <name type="common">Mustard</name>
    <dbReference type="NCBI Taxonomy" id="69181"/>
    <lineage>
        <taxon>Eukaryota</taxon>
        <taxon>Viridiplantae</taxon>
        <taxon>Streptophyta</taxon>
        <taxon>Embryophyta</taxon>
        <taxon>Tracheophyta</taxon>
        <taxon>Spermatophyta</taxon>
        <taxon>Magnoliopsida</taxon>
        <taxon>eudicotyledons</taxon>
        <taxon>Gunneridae</taxon>
        <taxon>Pentapetalae</taxon>
        <taxon>rosids</taxon>
        <taxon>malvids</taxon>
        <taxon>Brassicales</taxon>
        <taxon>Brassicaceae</taxon>
        <taxon>Brassiceae</taxon>
        <taxon>Brassica</taxon>
    </lineage>
</organism>
<evidence type="ECO:0000313" key="2">
    <source>
        <dbReference type="EMBL" id="KAF3564106.1"/>
    </source>
</evidence>
<feature type="region of interest" description="Disordered" evidence="1">
    <location>
        <begin position="1"/>
        <end position="22"/>
    </location>
</feature>
<dbReference type="Proteomes" id="UP000266723">
    <property type="component" value="Unassembled WGS sequence"/>
</dbReference>
<name>A0ABQ7CX11_BRACR</name>
<protein>
    <recommendedName>
        <fullName evidence="4">DUF1618 domain-containing protein</fullName>
    </recommendedName>
</protein>
<reference evidence="2 3" key="1">
    <citation type="journal article" date="2020" name="BMC Genomics">
        <title>Intraspecific diversification of the crop wild relative Brassica cretica Lam. using demographic model selection.</title>
        <authorList>
            <person name="Kioukis A."/>
            <person name="Michalopoulou V.A."/>
            <person name="Briers L."/>
            <person name="Pirintsos S."/>
            <person name="Studholme D.J."/>
            <person name="Pavlidis P."/>
            <person name="Sarris P.F."/>
        </authorList>
    </citation>
    <scope>NUCLEOTIDE SEQUENCE [LARGE SCALE GENOMIC DNA]</scope>
    <source>
        <strain evidence="3">cv. PFS-1207/04</strain>
    </source>
</reference>
<evidence type="ECO:0000313" key="3">
    <source>
        <dbReference type="Proteomes" id="UP000266723"/>
    </source>
</evidence>
<evidence type="ECO:0008006" key="4">
    <source>
        <dbReference type="Google" id="ProtNLM"/>
    </source>
</evidence>
<gene>
    <name evidence="2" type="ORF">DY000_02015710</name>
</gene>
<dbReference type="EMBL" id="QGKV02000759">
    <property type="protein sequence ID" value="KAF3564106.1"/>
    <property type="molecule type" value="Genomic_DNA"/>
</dbReference>
<keyword evidence="3" id="KW-1185">Reference proteome</keyword>
<evidence type="ECO:0000256" key="1">
    <source>
        <dbReference type="SAM" id="MobiDB-lite"/>
    </source>
</evidence>